<gene>
    <name evidence="2" type="ORF">SPIL2461_LOCUS7810</name>
</gene>
<name>A0A812P5D8_SYMPI</name>
<evidence type="ECO:0000313" key="2">
    <source>
        <dbReference type="EMBL" id="CAE7334315.1"/>
    </source>
</evidence>
<sequence>MLLSTTLSPSSEDMPDFGFSPLRPQDETLRQKGPLVSLDAWRKVMGDEVPDITCMQSIIISSRSSRKVFFYCRSLLNSAQKPGPWQTWE</sequence>
<feature type="non-terminal residue" evidence="2">
    <location>
        <position position="1"/>
    </location>
</feature>
<accession>A0A812P5D8</accession>
<evidence type="ECO:0000313" key="3">
    <source>
        <dbReference type="Proteomes" id="UP000649617"/>
    </source>
</evidence>
<feature type="compositionally biased region" description="Polar residues" evidence="1">
    <location>
        <begin position="1"/>
        <end position="11"/>
    </location>
</feature>
<dbReference type="EMBL" id="CAJNIZ010012448">
    <property type="protein sequence ID" value="CAE7334315.1"/>
    <property type="molecule type" value="Genomic_DNA"/>
</dbReference>
<organism evidence="2 3">
    <name type="scientific">Symbiodinium pilosum</name>
    <name type="common">Dinoflagellate</name>
    <dbReference type="NCBI Taxonomy" id="2952"/>
    <lineage>
        <taxon>Eukaryota</taxon>
        <taxon>Sar</taxon>
        <taxon>Alveolata</taxon>
        <taxon>Dinophyceae</taxon>
        <taxon>Suessiales</taxon>
        <taxon>Symbiodiniaceae</taxon>
        <taxon>Symbiodinium</taxon>
    </lineage>
</organism>
<proteinExistence type="predicted"/>
<evidence type="ECO:0000256" key="1">
    <source>
        <dbReference type="SAM" id="MobiDB-lite"/>
    </source>
</evidence>
<protein>
    <submittedName>
        <fullName evidence="2">Uncharacterized protein</fullName>
    </submittedName>
</protein>
<reference evidence="2" key="1">
    <citation type="submission" date="2021-02" db="EMBL/GenBank/DDBJ databases">
        <authorList>
            <person name="Dougan E. K."/>
            <person name="Rhodes N."/>
            <person name="Thang M."/>
            <person name="Chan C."/>
        </authorList>
    </citation>
    <scope>NUCLEOTIDE SEQUENCE</scope>
</reference>
<feature type="region of interest" description="Disordered" evidence="1">
    <location>
        <begin position="1"/>
        <end position="26"/>
    </location>
</feature>
<keyword evidence="3" id="KW-1185">Reference proteome</keyword>
<dbReference type="AlphaFoldDB" id="A0A812P5D8"/>
<comment type="caution">
    <text evidence="2">The sequence shown here is derived from an EMBL/GenBank/DDBJ whole genome shotgun (WGS) entry which is preliminary data.</text>
</comment>
<dbReference type="Proteomes" id="UP000649617">
    <property type="component" value="Unassembled WGS sequence"/>
</dbReference>